<dbReference type="GO" id="GO:0044877">
    <property type="term" value="F:protein-containing complex binding"/>
    <property type="evidence" value="ECO:0007669"/>
    <property type="project" value="TreeGrafter"/>
</dbReference>
<keyword evidence="2" id="KW-0813">Transport</keyword>
<dbReference type="RefSeq" id="WP_138075212.1">
    <property type="nucleotide sequence ID" value="NZ_VAJM01000001.1"/>
</dbReference>
<dbReference type="PANTHER" id="PTHR45638">
    <property type="entry name" value="CYCLIC NUCLEOTIDE-GATED CATION CHANNEL SUBUNIT A"/>
    <property type="match status" value="1"/>
</dbReference>
<evidence type="ECO:0000256" key="7">
    <source>
        <dbReference type="ARBA" id="ARBA00023286"/>
    </source>
</evidence>
<keyword evidence="7" id="KW-1071">Ligand-gated ion channel</keyword>
<dbReference type="PROSITE" id="PS50042">
    <property type="entry name" value="CNMP_BINDING_3"/>
    <property type="match status" value="1"/>
</dbReference>
<evidence type="ECO:0000313" key="11">
    <source>
        <dbReference type="EMBL" id="TLM96967.1"/>
    </source>
</evidence>
<feature type="transmembrane region" description="Helical" evidence="9">
    <location>
        <begin position="54"/>
        <end position="73"/>
    </location>
</feature>
<feature type="transmembrane region" description="Helical" evidence="9">
    <location>
        <begin position="175"/>
        <end position="193"/>
    </location>
</feature>
<feature type="domain" description="Cyclic nucleotide-binding" evidence="10">
    <location>
        <begin position="788"/>
        <end position="903"/>
    </location>
</feature>
<dbReference type="InterPro" id="IPR050866">
    <property type="entry name" value="CNG_cation_channel"/>
</dbReference>
<dbReference type="Proteomes" id="UP000305517">
    <property type="component" value="Unassembled WGS sequence"/>
</dbReference>
<reference evidence="11 12" key="1">
    <citation type="submission" date="2019-05" db="EMBL/GenBank/DDBJ databases">
        <title>Hymenobacter edaphi sp. nov., isolated from abandoned arsenic-contaminated farmland soil.</title>
        <authorList>
            <person name="Nie L."/>
        </authorList>
    </citation>
    <scope>NUCLEOTIDE SEQUENCE [LARGE SCALE GENOMIC DNA]</scope>
    <source>
        <strain evidence="11 12">1-3-3-8</strain>
    </source>
</reference>
<accession>A0A5R8WWQ7</accession>
<feature type="transmembrane region" description="Helical" evidence="9">
    <location>
        <begin position="85"/>
        <end position="104"/>
    </location>
</feature>
<dbReference type="Pfam" id="PF00027">
    <property type="entry name" value="cNMP_binding"/>
    <property type="match status" value="1"/>
</dbReference>
<evidence type="ECO:0000256" key="4">
    <source>
        <dbReference type="ARBA" id="ARBA00022989"/>
    </source>
</evidence>
<keyword evidence="3 9" id="KW-0812">Transmembrane</keyword>
<feature type="transmembrane region" description="Helical" evidence="9">
    <location>
        <begin position="229"/>
        <end position="253"/>
    </location>
</feature>
<dbReference type="Gene3D" id="1.25.10.10">
    <property type="entry name" value="Leucine-rich Repeat Variant"/>
    <property type="match status" value="1"/>
</dbReference>
<name>A0A5R8WWQ7_9BACT</name>
<dbReference type="GO" id="GO:0016020">
    <property type="term" value="C:membrane"/>
    <property type="evidence" value="ECO:0007669"/>
    <property type="project" value="UniProtKB-SubCell"/>
</dbReference>
<feature type="transmembrane region" description="Helical" evidence="9">
    <location>
        <begin position="328"/>
        <end position="347"/>
    </location>
</feature>
<evidence type="ECO:0000256" key="2">
    <source>
        <dbReference type="ARBA" id="ARBA00022448"/>
    </source>
</evidence>
<keyword evidence="12" id="KW-1185">Reference proteome</keyword>
<feature type="transmembrane region" description="Helical" evidence="9">
    <location>
        <begin position="147"/>
        <end position="169"/>
    </location>
</feature>
<dbReference type="InterPro" id="IPR018490">
    <property type="entry name" value="cNMP-bd_dom_sf"/>
</dbReference>
<proteinExistence type="predicted"/>
<keyword evidence="8" id="KW-0407">Ion channel</keyword>
<evidence type="ECO:0000256" key="5">
    <source>
        <dbReference type="ARBA" id="ARBA00023065"/>
    </source>
</evidence>
<feature type="transmembrane region" description="Helical" evidence="9">
    <location>
        <begin position="21"/>
        <end position="42"/>
    </location>
</feature>
<feature type="transmembrane region" description="Helical" evidence="9">
    <location>
        <begin position="299"/>
        <end position="322"/>
    </location>
</feature>
<evidence type="ECO:0000313" key="12">
    <source>
        <dbReference type="Proteomes" id="UP000305517"/>
    </source>
</evidence>
<dbReference type="GO" id="GO:0005221">
    <property type="term" value="F:intracellularly cyclic nucleotide-activated monoatomic cation channel activity"/>
    <property type="evidence" value="ECO:0007669"/>
    <property type="project" value="InterPro"/>
</dbReference>
<dbReference type="PRINTS" id="PR00103">
    <property type="entry name" value="CAMPKINASE"/>
</dbReference>
<dbReference type="InterPro" id="IPR036259">
    <property type="entry name" value="MFS_trans_sf"/>
</dbReference>
<comment type="subcellular location">
    <subcellularLocation>
        <location evidence="1">Membrane</location>
        <topology evidence="1">Multi-pass membrane protein</topology>
    </subcellularLocation>
</comment>
<dbReference type="SUPFAM" id="SSF51206">
    <property type="entry name" value="cAMP-binding domain-like"/>
    <property type="match status" value="1"/>
</dbReference>
<dbReference type="EMBL" id="VAJM01000001">
    <property type="protein sequence ID" value="TLM96967.1"/>
    <property type="molecule type" value="Genomic_DNA"/>
</dbReference>
<keyword evidence="4 9" id="KW-1133">Transmembrane helix</keyword>
<evidence type="ECO:0000256" key="8">
    <source>
        <dbReference type="ARBA" id="ARBA00023303"/>
    </source>
</evidence>
<evidence type="ECO:0000256" key="3">
    <source>
        <dbReference type="ARBA" id="ARBA00022692"/>
    </source>
</evidence>
<dbReference type="SUPFAM" id="SSF103473">
    <property type="entry name" value="MFS general substrate transporter"/>
    <property type="match status" value="1"/>
</dbReference>
<comment type="caution">
    <text evidence="11">The sequence shown here is derived from an EMBL/GenBank/DDBJ whole genome shotgun (WGS) entry which is preliminary data.</text>
</comment>
<dbReference type="InterPro" id="IPR014710">
    <property type="entry name" value="RmlC-like_jellyroll"/>
</dbReference>
<dbReference type="InterPro" id="IPR011989">
    <property type="entry name" value="ARM-like"/>
</dbReference>
<evidence type="ECO:0000256" key="6">
    <source>
        <dbReference type="ARBA" id="ARBA00023136"/>
    </source>
</evidence>
<dbReference type="Gene3D" id="2.60.120.10">
    <property type="entry name" value="Jelly Rolls"/>
    <property type="match status" value="1"/>
</dbReference>
<dbReference type="AlphaFoldDB" id="A0A5R8WWQ7"/>
<gene>
    <name evidence="11" type="ORF">FDY95_02950</name>
</gene>
<dbReference type="PANTHER" id="PTHR45638:SF11">
    <property type="entry name" value="CYCLIC NUCLEOTIDE-GATED CATION CHANNEL SUBUNIT A"/>
    <property type="match status" value="1"/>
</dbReference>
<protein>
    <submittedName>
        <fullName evidence="11">Cyclic nucleotide-binding domain-containing protein</fullName>
    </submittedName>
</protein>
<dbReference type="CDD" id="cd00038">
    <property type="entry name" value="CAP_ED"/>
    <property type="match status" value="1"/>
</dbReference>
<feature type="transmembrane region" description="Helical" evidence="9">
    <location>
        <begin position="265"/>
        <end position="287"/>
    </location>
</feature>
<feature type="transmembrane region" description="Helical" evidence="9">
    <location>
        <begin position="395"/>
        <end position="416"/>
    </location>
</feature>
<dbReference type="PROSITE" id="PS00889">
    <property type="entry name" value="CNMP_BINDING_2"/>
    <property type="match status" value="1"/>
</dbReference>
<dbReference type="InterPro" id="IPR000595">
    <property type="entry name" value="cNMP-bd_dom"/>
</dbReference>
<dbReference type="SMART" id="SM00100">
    <property type="entry name" value="cNMP"/>
    <property type="match status" value="1"/>
</dbReference>
<dbReference type="InterPro" id="IPR018488">
    <property type="entry name" value="cNMP-bd_CS"/>
</dbReference>
<evidence type="ECO:0000256" key="1">
    <source>
        <dbReference type="ARBA" id="ARBA00004141"/>
    </source>
</evidence>
<dbReference type="OrthoDB" id="9810708at2"/>
<keyword evidence="5" id="KW-0406">Ion transport</keyword>
<sequence length="915" mass="99246">MTLLARWRQLLGIRADEGRTVGLFFLHNFLLGIGTILVYVSANVILLENNPERNLPLAYMAAAAAMIGAGKIYARYEHHLGLQRVAVRVLLATLALTGVLAALVTWGHSVAAAVAIMTGYRVIYLLTNLEFWGVSAVVFDVRQGRRLFSVISSGDMPAKALGAVLAILIHHHSELLWLLLTAFGAYLGALLVLRATGRGHAVEVRAAARGARQQAVAPALQRWFGSSRLVLTMCLSMLAVAAVTTGIEYSFFVNVKHKFHDQATVMRYVGSVLVVTYLLALGFKLLLSRATTDQVGVRRTLMALPIIMAAGMVLAGGLWYVQADDETLLLYFCGLFLILEVLRRALFDPLFLTLFQPLSPPERLQAHTLAKGVYEPLGLGLGGLLLLAVHRLPDVSAWAPFAWMSGFVLMAGYFLFRTHNHYLAELQHALSRRFSSTADTAASLRWADTADAGGSAAADFNPDDFAPVEPAQLIEALRDKATRPAATQALLQRGPAAVPALAATLESPDADDALVRRVALLCGRLPLPASRQALVALAWQPNLFRREAALRALRSFAPEAADAPVFEALVQEELQLARHLLSGLAELDPAAPLASSLEYELTRVQQRLFGLLGQLYPPQLIADAQRGVAQAARERQANALEILDNLIPQPVYQALQTLLEVAPAAARLRTFEQLLTYDEPLAAIVPTVARRGEAAFTDWTIAQALGQWQPTAALADAAALRARLGSASPLVREAAEALARRVQQQEPGLYAQLRTHQPTLDSVLMSHSAPESRISAAERVALLKHTALFAATPENVLSSIVPIMKEVSFPAGEQIFAKGDLGTSLFIVQTGEVGIFSGAQQLATFGPGDFFGELALLDAEPRSASALTQGPVLAFRLDQDDFYDVMEERPEVLRNILRVLCQRLRRQNEKSVAAG</sequence>
<evidence type="ECO:0000256" key="9">
    <source>
        <dbReference type="SAM" id="Phobius"/>
    </source>
</evidence>
<organism evidence="11 12">
    <name type="scientific">Hymenobacter jeollabukensis</name>
    <dbReference type="NCBI Taxonomy" id="2025313"/>
    <lineage>
        <taxon>Bacteria</taxon>
        <taxon>Pseudomonadati</taxon>
        <taxon>Bacteroidota</taxon>
        <taxon>Cytophagia</taxon>
        <taxon>Cytophagales</taxon>
        <taxon>Hymenobacteraceae</taxon>
        <taxon>Hymenobacter</taxon>
    </lineage>
</organism>
<keyword evidence="6 9" id="KW-0472">Membrane</keyword>
<evidence type="ECO:0000259" key="10">
    <source>
        <dbReference type="PROSITE" id="PS50042"/>
    </source>
</evidence>